<gene>
    <name evidence="1" type="ORF">I553_1944</name>
</gene>
<dbReference type="AlphaFoldDB" id="X8DL45"/>
<protein>
    <submittedName>
        <fullName evidence="1">Uncharacterized protein</fullName>
    </submittedName>
</protein>
<comment type="caution">
    <text evidence="1">The sequence shown here is derived from an EMBL/GenBank/DDBJ whole genome shotgun (WGS) entry which is preliminary data.</text>
</comment>
<dbReference type="PATRIC" id="fig|1299334.3.peg.1436"/>
<sequence length="53" mass="5791">MLSADGPLMSGELTLRRRHGRAALTTRLHYHHKIAARLVWAVIGPCTGSSPRA</sequence>
<organism evidence="1">
    <name type="scientific">Mycobacterium xenopi 4042</name>
    <dbReference type="NCBI Taxonomy" id="1299334"/>
    <lineage>
        <taxon>Bacteria</taxon>
        <taxon>Bacillati</taxon>
        <taxon>Actinomycetota</taxon>
        <taxon>Actinomycetes</taxon>
        <taxon>Mycobacteriales</taxon>
        <taxon>Mycobacteriaceae</taxon>
        <taxon>Mycobacterium</taxon>
    </lineage>
</organism>
<evidence type="ECO:0000313" key="1">
    <source>
        <dbReference type="EMBL" id="EUA68756.1"/>
    </source>
</evidence>
<reference evidence="1" key="1">
    <citation type="submission" date="2014-01" db="EMBL/GenBank/DDBJ databases">
        <authorList>
            <person name="Brown-Elliot B."/>
            <person name="Wallace R."/>
            <person name="Lenaerts A."/>
            <person name="Ordway D."/>
            <person name="DeGroote M.A."/>
            <person name="Parker T."/>
            <person name="Sizemore C."/>
            <person name="Tallon L.J."/>
            <person name="Sadzewicz L.K."/>
            <person name="Sengamalay N."/>
            <person name="Fraser C.M."/>
            <person name="Hine E."/>
            <person name="Shefchek K.A."/>
            <person name="Das S.P."/>
            <person name="Tettelin H."/>
        </authorList>
    </citation>
    <scope>NUCLEOTIDE SEQUENCE [LARGE SCALE GENOMIC DNA]</scope>
    <source>
        <strain evidence="1">4042</strain>
    </source>
</reference>
<proteinExistence type="predicted"/>
<dbReference type="EMBL" id="JAOB01000013">
    <property type="protein sequence ID" value="EUA68756.1"/>
    <property type="molecule type" value="Genomic_DNA"/>
</dbReference>
<name>X8DL45_MYCXE</name>
<accession>X8DL45</accession>